<dbReference type="Pfam" id="PF10228">
    <property type="entry name" value="HPF1"/>
    <property type="match status" value="1"/>
</dbReference>
<evidence type="ECO:0000256" key="5">
    <source>
        <dbReference type="ARBA" id="ARBA00023242"/>
    </source>
</evidence>
<accession>A0A6G1SF45</accession>
<dbReference type="GO" id="GO:0005634">
    <property type="term" value="C:nucleus"/>
    <property type="evidence" value="ECO:0007669"/>
    <property type="project" value="UniProtKB-SubCell"/>
</dbReference>
<keyword evidence="5" id="KW-0539">Nucleus</keyword>
<dbReference type="PANTHER" id="PTHR13386">
    <property type="entry name" value="HISTONE PARYLATION FACTOR 1"/>
    <property type="match status" value="1"/>
</dbReference>
<gene>
    <name evidence="7" type="primary">CD027_0</name>
    <name evidence="7" type="ORF">g.18768</name>
</gene>
<evidence type="ECO:0000256" key="6">
    <source>
        <dbReference type="SAM" id="MobiDB-lite"/>
    </source>
</evidence>
<sequence length="451" mass="50851">MSRQKKSSDINNKDYVFIIPSSDDETNASTTKRKRAPSVHSGNSKSSDGFVLINANNELGIARKKRVLDLMSSESNSSNNGGSSTPSQTPPRVPSRDSTPTNQSGTPRITRIQPTMIGCRTKTVDFQSVPSDLNLPRDQAQKLIEKLFFVRMPEDFFLFWDFAKTINHRKPCSAFRKYLGLWLVGPFDVMSGLISNFHGFSKENLLRHCRYYYDPPGFQTVIVKKDEFMTHYGYYRDEPTQENAIVVMNRAAVGAQIHEAGDNLFTLLRNELEASIATLSKASQEVPTFSSSSSRTPRSAKAQSEKQSQLEKARTKQELTIIRDKLLDFCSSHENLSSESWSRTNTRLLKRCGYHDLTANDPKFKALISGYSNDTNTYNELRQIIDSTLAIEDNNSPKKLELGLTLFYTGDSSFHSDIESLLGTSMKTEFFEILKAHLAERNQGDKVSLLD</sequence>
<dbReference type="GO" id="GO:0072572">
    <property type="term" value="F:poly-ADP-D-ribose binding"/>
    <property type="evidence" value="ECO:0007669"/>
    <property type="project" value="TreeGrafter"/>
</dbReference>
<dbReference type="PANTHER" id="PTHR13386:SF1">
    <property type="entry name" value="HISTONE PARYLATION FACTOR 1"/>
    <property type="match status" value="1"/>
</dbReference>
<dbReference type="EMBL" id="GGYP01003782">
    <property type="protein sequence ID" value="MDE48553.1"/>
    <property type="molecule type" value="Transcribed_RNA"/>
</dbReference>
<reference evidence="7" key="1">
    <citation type="submission" date="2018-10" db="EMBL/GenBank/DDBJ databases">
        <title>Transcriptome assembly of Aceria tosichella (Wheat curl mite) Type 2.</title>
        <authorList>
            <person name="Scully E.D."/>
            <person name="Geib S.M."/>
            <person name="Palmer N.A."/>
            <person name="Gupta A.K."/>
            <person name="Sarath G."/>
            <person name="Tatineni S."/>
        </authorList>
    </citation>
    <scope>NUCLEOTIDE SEQUENCE</scope>
    <source>
        <strain evidence="7">LincolnNE</strain>
    </source>
</reference>
<feature type="compositionally biased region" description="Low complexity" evidence="6">
    <location>
        <begin position="72"/>
        <end position="84"/>
    </location>
</feature>
<dbReference type="InterPro" id="IPR019361">
    <property type="entry name" value="HPF1"/>
</dbReference>
<dbReference type="GO" id="GO:0042393">
    <property type="term" value="F:histone binding"/>
    <property type="evidence" value="ECO:0007669"/>
    <property type="project" value="InterPro"/>
</dbReference>
<dbReference type="AlphaFoldDB" id="A0A6G1SF45"/>
<dbReference type="GO" id="GO:0006974">
    <property type="term" value="P:DNA damage response"/>
    <property type="evidence" value="ECO:0007669"/>
    <property type="project" value="InterPro"/>
</dbReference>
<feature type="compositionally biased region" description="Basic and acidic residues" evidence="6">
    <location>
        <begin position="1"/>
        <end position="12"/>
    </location>
</feature>
<protein>
    <submittedName>
        <fullName evidence="7">UPF0609 protein C4orf27</fullName>
    </submittedName>
</protein>
<evidence type="ECO:0000256" key="2">
    <source>
        <dbReference type="ARBA" id="ARBA00004286"/>
    </source>
</evidence>
<evidence type="ECO:0000256" key="3">
    <source>
        <dbReference type="ARBA" id="ARBA00010803"/>
    </source>
</evidence>
<evidence type="ECO:0000313" key="7">
    <source>
        <dbReference type="EMBL" id="MDE48553.1"/>
    </source>
</evidence>
<feature type="compositionally biased region" description="Low complexity" evidence="6">
    <location>
        <begin position="287"/>
        <end position="299"/>
    </location>
</feature>
<keyword evidence="4" id="KW-0158">Chromosome</keyword>
<name>A0A6G1SF45_9ACAR</name>
<feature type="region of interest" description="Disordered" evidence="6">
    <location>
        <begin position="287"/>
        <end position="315"/>
    </location>
</feature>
<organism evidence="7">
    <name type="scientific">Aceria tosichella</name>
    <name type="common">wheat curl mite</name>
    <dbReference type="NCBI Taxonomy" id="561515"/>
    <lineage>
        <taxon>Eukaryota</taxon>
        <taxon>Metazoa</taxon>
        <taxon>Ecdysozoa</taxon>
        <taxon>Arthropoda</taxon>
        <taxon>Chelicerata</taxon>
        <taxon>Arachnida</taxon>
        <taxon>Acari</taxon>
        <taxon>Acariformes</taxon>
        <taxon>Trombidiformes</taxon>
        <taxon>Prostigmata</taxon>
        <taxon>Eupodina</taxon>
        <taxon>Eriophyoidea</taxon>
        <taxon>Eriophyidae</taxon>
        <taxon>Eriophyinae</taxon>
        <taxon>Aceriini</taxon>
        <taxon>Aceria</taxon>
    </lineage>
</organism>
<feature type="region of interest" description="Disordered" evidence="6">
    <location>
        <begin position="1"/>
        <end position="50"/>
    </location>
</feature>
<feature type="region of interest" description="Disordered" evidence="6">
    <location>
        <begin position="71"/>
        <end position="111"/>
    </location>
</feature>
<feature type="compositionally biased region" description="Polar residues" evidence="6">
    <location>
        <begin position="96"/>
        <end position="107"/>
    </location>
</feature>
<dbReference type="GO" id="GO:0005694">
    <property type="term" value="C:chromosome"/>
    <property type="evidence" value="ECO:0007669"/>
    <property type="project" value="UniProtKB-SubCell"/>
</dbReference>
<evidence type="ECO:0000256" key="1">
    <source>
        <dbReference type="ARBA" id="ARBA00004123"/>
    </source>
</evidence>
<proteinExistence type="inferred from homology"/>
<comment type="similarity">
    <text evidence="3">Belongs to the HPF1 family.</text>
</comment>
<comment type="subcellular location">
    <subcellularLocation>
        <location evidence="2">Chromosome</location>
    </subcellularLocation>
    <subcellularLocation>
        <location evidence="1">Nucleus</location>
    </subcellularLocation>
</comment>
<evidence type="ECO:0000256" key="4">
    <source>
        <dbReference type="ARBA" id="ARBA00022454"/>
    </source>
</evidence>